<feature type="domain" description="DUF1553" evidence="3">
    <location>
        <begin position="294"/>
        <end position="418"/>
    </location>
</feature>
<dbReference type="Proteomes" id="UP000315440">
    <property type="component" value="Unassembled WGS sequence"/>
</dbReference>
<feature type="chain" id="PRO_5022964880" description="DUF1553 domain-containing protein" evidence="1">
    <location>
        <begin position="35"/>
        <end position="547"/>
    </location>
</feature>
<evidence type="ECO:0008006" key="6">
    <source>
        <dbReference type="Google" id="ProtNLM"/>
    </source>
</evidence>
<dbReference type="InterPro" id="IPR011444">
    <property type="entry name" value="DUF1549"/>
</dbReference>
<sequence precursor="true">MASAFQRWLRRAWLPFGLSLAVLVAVLMSGAARADVDMGAADLNDAPDEDRVMIATIDASLAEHWEREGVEQAPLASDGAFLRRVSLDLIGVAPRVAEARAFLADPSPTKRSELVQRLLASPRHAEHMATVWRQRLLPEDDSFGARNSSAGVQNWLRDRFARNVRYDNLAYDLLVSTNGDQLGPAYYFAAHELKPEKLAANATREFLGVSLECAECHDHPFTDWKQDDFWAFAAFFARVRTDDGGMGEVAMRTGRPLRITDAEVGELTPPDYEAAVPPRYLGGGEPGDSPYESRRMQLALWMAERDNPYLARAAVNGLWRQLFGKGLVEEINADGAHLPDDHAALLDELSDWFVDSGFDLRRLMGVLAQTEAYQLASHGSEGQKVAPGAVGHFAAMSPKTLTPEQLYDSLARIAPAPNYGNGSMGGAVLFDPQRDAFVSKMRSAAEDRREFGGSTLQALYLLNGDTIARVTNPELPGAVAALKAPFYSNRERVESLFLATLSRPPLEEERTAALGYLEKNGQGSDLPAALSDLLWALLNNAEMAFEP</sequence>
<evidence type="ECO:0000313" key="4">
    <source>
        <dbReference type="EMBL" id="TWT90506.1"/>
    </source>
</evidence>
<name>A0A5C5ZTG1_9BACT</name>
<dbReference type="Pfam" id="PF07583">
    <property type="entry name" value="PSCyt2"/>
    <property type="match status" value="1"/>
</dbReference>
<feature type="domain" description="DUF1549" evidence="2">
    <location>
        <begin position="57"/>
        <end position="240"/>
    </location>
</feature>
<organism evidence="4 5">
    <name type="scientific">Pseudobythopirellula maris</name>
    <dbReference type="NCBI Taxonomy" id="2527991"/>
    <lineage>
        <taxon>Bacteria</taxon>
        <taxon>Pseudomonadati</taxon>
        <taxon>Planctomycetota</taxon>
        <taxon>Planctomycetia</taxon>
        <taxon>Pirellulales</taxon>
        <taxon>Lacipirellulaceae</taxon>
        <taxon>Pseudobythopirellula</taxon>
    </lineage>
</organism>
<protein>
    <recommendedName>
        <fullName evidence="6">DUF1553 domain-containing protein</fullName>
    </recommendedName>
</protein>
<dbReference type="Pfam" id="PF07587">
    <property type="entry name" value="PSD1"/>
    <property type="match status" value="1"/>
</dbReference>
<reference evidence="4 5" key="1">
    <citation type="submission" date="2019-02" db="EMBL/GenBank/DDBJ databases">
        <title>Deep-cultivation of Planctomycetes and their phenomic and genomic characterization uncovers novel biology.</title>
        <authorList>
            <person name="Wiegand S."/>
            <person name="Jogler M."/>
            <person name="Boedeker C."/>
            <person name="Pinto D."/>
            <person name="Vollmers J."/>
            <person name="Rivas-Marin E."/>
            <person name="Kohn T."/>
            <person name="Peeters S.H."/>
            <person name="Heuer A."/>
            <person name="Rast P."/>
            <person name="Oberbeckmann S."/>
            <person name="Bunk B."/>
            <person name="Jeske O."/>
            <person name="Meyerdierks A."/>
            <person name="Storesund J.E."/>
            <person name="Kallscheuer N."/>
            <person name="Luecker S."/>
            <person name="Lage O.M."/>
            <person name="Pohl T."/>
            <person name="Merkel B.J."/>
            <person name="Hornburger P."/>
            <person name="Mueller R.-W."/>
            <person name="Bruemmer F."/>
            <person name="Labrenz M."/>
            <person name="Spormann A.M."/>
            <person name="Op Den Camp H."/>
            <person name="Overmann J."/>
            <person name="Amann R."/>
            <person name="Jetten M.S.M."/>
            <person name="Mascher T."/>
            <person name="Medema M.H."/>
            <person name="Devos D.P."/>
            <person name="Kaster A.-K."/>
            <person name="Ovreas L."/>
            <person name="Rohde M."/>
            <person name="Galperin M.Y."/>
            <person name="Jogler C."/>
        </authorList>
    </citation>
    <scope>NUCLEOTIDE SEQUENCE [LARGE SCALE GENOMIC DNA]</scope>
    <source>
        <strain evidence="4 5">Mal64</strain>
    </source>
</reference>
<comment type="caution">
    <text evidence="4">The sequence shown here is derived from an EMBL/GenBank/DDBJ whole genome shotgun (WGS) entry which is preliminary data.</text>
</comment>
<keyword evidence="1" id="KW-0732">Signal</keyword>
<gene>
    <name evidence="4" type="ORF">Mal64_08970</name>
</gene>
<dbReference type="PANTHER" id="PTHR35889:SF3">
    <property type="entry name" value="F-BOX DOMAIN-CONTAINING PROTEIN"/>
    <property type="match status" value="1"/>
</dbReference>
<proteinExistence type="predicted"/>
<dbReference type="PANTHER" id="PTHR35889">
    <property type="entry name" value="CYCLOINULO-OLIGOSACCHARIDE FRUCTANOTRANSFERASE-RELATED"/>
    <property type="match status" value="1"/>
</dbReference>
<dbReference type="RefSeq" id="WP_197525445.1">
    <property type="nucleotide sequence ID" value="NZ_SJPQ01000001.1"/>
</dbReference>
<dbReference type="AlphaFoldDB" id="A0A5C5ZTG1"/>
<evidence type="ECO:0000259" key="3">
    <source>
        <dbReference type="Pfam" id="PF07587"/>
    </source>
</evidence>
<evidence type="ECO:0000259" key="2">
    <source>
        <dbReference type="Pfam" id="PF07583"/>
    </source>
</evidence>
<evidence type="ECO:0000313" key="5">
    <source>
        <dbReference type="Proteomes" id="UP000315440"/>
    </source>
</evidence>
<feature type="signal peptide" evidence="1">
    <location>
        <begin position="1"/>
        <end position="34"/>
    </location>
</feature>
<dbReference type="EMBL" id="SJPQ01000001">
    <property type="protein sequence ID" value="TWT90506.1"/>
    <property type="molecule type" value="Genomic_DNA"/>
</dbReference>
<keyword evidence="5" id="KW-1185">Reference proteome</keyword>
<evidence type="ECO:0000256" key="1">
    <source>
        <dbReference type="SAM" id="SignalP"/>
    </source>
</evidence>
<dbReference type="InterPro" id="IPR022655">
    <property type="entry name" value="DUF1553"/>
</dbReference>
<accession>A0A5C5ZTG1</accession>